<organism evidence="14 15">
    <name type="scientific">Telluria aromaticivorans</name>
    <dbReference type="NCBI Taxonomy" id="2725995"/>
    <lineage>
        <taxon>Bacteria</taxon>
        <taxon>Pseudomonadati</taxon>
        <taxon>Pseudomonadota</taxon>
        <taxon>Betaproteobacteria</taxon>
        <taxon>Burkholderiales</taxon>
        <taxon>Oxalobacteraceae</taxon>
        <taxon>Telluria group</taxon>
        <taxon>Telluria</taxon>
    </lineage>
</organism>
<protein>
    <recommendedName>
        <fullName evidence="4">2-amino-4-hydroxy-6-hydroxymethyldihydropteridine pyrophosphokinase</fullName>
        <ecNumber evidence="3">2.7.6.3</ecNumber>
    </recommendedName>
    <alternativeName>
        <fullName evidence="11">6-hydroxymethyl-7,8-dihydropterin pyrophosphokinase</fullName>
    </alternativeName>
    <alternativeName>
        <fullName evidence="12">7,8-dihydro-6-hydroxymethylpterin-pyrophosphokinase</fullName>
    </alternativeName>
</protein>
<feature type="domain" description="7,8-dihydro-6-hydroxymethylpterin-pyrophosphokinase" evidence="13">
    <location>
        <begin position="86"/>
        <end position="97"/>
    </location>
</feature>
<gene>
    <name evidence="14" type="primary">folK</name>
    <name evidence="14" type="ORF">HGB41_19525</name>
</gene>
<evidence type="ECO:0000256" key="4">
    <source>
        <dbReference type="ARBA" id="ARBA00016218"/>
    </source>
</evidence>
<dbReference type="NCBIfam" id="TIGR01498">
    <property type="entry name" value="folK"/>
    <property type="match status" value="1"/>
</dbReference>
<comment type="pathway">
    <text evidence="1">Cofactor biosynthesis; tetrahydrofolate biosynthesis; 2-amino-4-hydroxy-6-hydroxymethyl-7,8-dihydropteridine diphosphate from 7,8-dihydroneopterin triphosphate: step 4/4.</text>
</comment>
<dbReference type="Pfam" id="PF01288">
    <property type="entry name" value="HPPK"/>
    <property type="match status" value="1"/>
</dbReference>
<dbReference type="RefSeq" id="WP_171087570.1">
    <property type="nucleotide sequence ID" value="NZ_JABAIV010000008.1"/>
</dbReference>
<dbReference type="PANTHER" id="PTHR43071">
    <property type="entry name" value="2-AMINO-4-HYDROXY-6-HYDROXYMETHYLDIHYDROPTERIDINE PYROPHOSPHOKINASE"/>
    <property type="match status" value="1"/>
</dbReference>
<dbReference type="SUPFAM" id="SSF55083">
    <property type="entry name" value="6-hydroxymethyl-7,8-dihydropterin pyrophosphokinase, HPPK"/>
    <property type="match status" value="1"/>
</dbReference>
<comment type="similarity">
    <text evidence="2">Belongs to the HPPK family.</text>
</comment>
<proteinExistence type="inferred from homology"/>
<dbReference type="EC" id="2.7.6.3" evidence="3"/>
<evidence type="ECO:0000256" key="5">
    <source>
        <dbReference type="ARBA" id="ARBA00022679"/>
    </source>
</evidence>
<evidence type="ECO:0000259" key="13">
    <source>
        <dbReference type="PROSITE" id="PS00794"/>
    </source>
</evidence>
<dbReference type="InterPro" id="IPR035907">
    <property type="entry name" value="Hppk_sf"/>
</dbReference>
<keyword evidence="8" id="KW-0067">ATP-binding</keyword>
<evidence type="ECO:0000256" key="1">
    <source>
        <dbReference type="ARBA" id="ARBA00005051"/>
    </source>
</evidence>
<dbReference type="GO" id="GO:0046656">
    <property type="term" value="P:folic acid biosynthetic process"/>
    <property type="evidence" value="ECO:0007669"/>
    <property type="project" value="UniProtKB-KW"/>
</dbReference>
<dbReference type="InterPro" id="IPR000550">
    <property type="entry name" value="Hppk"/>
</dbReference>
<evidence type="ECO:0000313" key="14">
    <source>
        <dbReference type="EMBL" id="NNG25178.1"/>
    </source>
</evidence>
<dbReference type="GO" id="GO:0046654">
    <property type="term" value="P:tetrahydrofolate biosynthetic process"/>
    <property type="evidence" value="ECO:0007669"/>
    <property type="project" value="UniProtKB-UniPathway"/>
</dbReference>
<dbReference type="UniPathway" id="UPA00077">
    <property type="reaction ID" value="UER00155"/>
</dbReference>
<dbReference type="GO" id="GO:0016301">
    <property type="term" value="F:kinase activity"/>
    <property type="evidence" value="ECO:0007669"/>
    <property type="project" value="UniProtKB-KW"/>
</dbReference>
<evidence type="ECO:0000256" key="9">
    <source>
        <dbReference type="ARBA" id="ARBA00022909"/>
    </source>
</evidence>
<evidence type="ECO:0000256" key="6">
    <source>
        <dbReference type="ARBA" id="ARBA00022741"/>
    </source>
</evidence>
<dbReference type="EMBL" id="JABAIV010000008">
    <property type="protein sequence ID" value="NNG25178.1"/>
    <property type="molecule type" value="Genomic_DNA"/>
</dbReference>
<keyword evidence="7 14" id="KW-0418">Kinase</keyword>
<dbReference type="PROSITE" id="PS00794">
    <property type="entry name" value="HPPK"/>
    <property type="match status" value="1"/>
</dbReference>
<evidence type="ECO:0000256" key="10">
    <source>
        <dbReference type="ARBA" id="ARBA00029409"/>
    </source>
</evidence>
<dbReference type="AlphaFoldDB" id="A0A7Y2K2L6"/>
<dbReference type="CDD" id="cd00483">
    <property type="entry name" value="HPPK"/>
    <property type="match status" value="1"/>
</dbReference>
<name>A0A7Y2K2L6_9BURK</name>
<evidence type="ECO:0000256" key="12">
    <source>
        <dbReference type="ARBA" id="ARBA00033413"/>
    </source>
</evidence>
<evidence type="ECO:0000256" key="2">
    <source>
        <dbReference type="ARBA" id="ARBA00005810"/>
    </source>
</evidence>
<evidence type="ECO:0000256" key="8">
    <source>
        <dbReference type="ARBA" id="ARBA00022840"/>
    </source>
</evidence>
<keyword evidence="15" id="KW-1185">Reference proteome</keyword>
<dbReference type="GO" id="GO:0003848">
    <property type="term" value="F:2-amino-4-hydroxy-6-hydroxymethyldihydropteridine diphosphokinase activity"/>
    <property type="evidence" value="ECO:0007669"/>
    <property type="project" value="UniProtKB-EC"/>
</dbReference>
<evidence type="ECO:0000256" key="7">
    <source>
        <dbReference type="ARBA" id="ARBA00022777"/>
    </source>
</evidence>
<dbReference type="GO" id="GO:0005524">
    <property type="term" value="F:ATP binding"/>
    <property type="evidence" value="ECO:0007669"/>
    <property type="project" value="UniProtKB-KW"/>
</dbReference>
<dbReference type="Proteomes" id="UP000533905">
    <property type="component" value="Unassembled WGS sequence"/>
</dbReference>
<evidence type="ECO:0000256" key="11">
    <source>
        <dbReference type="ARBA" id="ARBA00029766"/>
    </source>
</evidence>
<evidence type="ECO:0000313" key="15">
    <source>
        <dbReference type="Proteomes" id="UP000533905"/>
    </source>
</evidence>
<reference evidence="14 15" key="1">
    <citation type="submission" date="2020-04" db="EMBL/GenBank/DDBJ databases">
        <title>Massilia sp. nov., a cold adapted bacteria isolated from Arctic soil.</title>
        <authorList>
            <person name="Son J."/>
            <person name="Ka J.-O."/>
        </authorList>
    </citation>
    <scope>NUCLEOTIDE SEQUENCE [LARGE SCALE GENOMIC DNA]</scope>
    <source>
        <strain evidence="14 15">ML15P13</strain>
    </source>
</reference>
<dbReference type="Gene3D" id="3.30.70.560">
    <property type="entry name" value="7,8-Dihydro-6-hydroxymethylpterin-pyrophosphokinase HPPK"/>
    <property type="match status" value="1"/>
</dbReference>
<evidence type="ECO:0000256" key="3">
    <source>
        <dbReference type="ARBA" id="ARBA00013253"/>
    </source>
</evidence>
<keyword evidence="9" id="KW-0289">Folate biosynthesis</keyword>
<comment type="function">
    <text evidence="10">Catalyzes the transfer of pyrophosphate from adenosine triphosphate (ATP) to 6-hydroxymethyl-7,8-dihydropterin, an enzymatic step in folate biosynthesis pathway.</text>
</comment>
<comment type="caution">
    <text evidence="14">The sequence shown here is derived from an EMBL/GenBank/DDBJ whole genome shotgun (WGS) entry which is preliminary data.</text>
</comment>
<accession>A0A7Y2K2L6</accession>
<keyword evidence="5 14" id="KW-0808">Transferase</keyword>
<sequence length="157" mass="16948">MIAWVGIGANLGDAQANVLDAVRRLALLDGTALVQTSGLYRTAPIDSSGPDYVNAVACIDTSFDPHELLAALQDIELAHGRERPYRNAPRTLDLDLLLYGDQVIATESLTVPHPRMHERAFVLAPLAEIAPDINIPGRGPIHDFLPLIALQDVDKIG</sequence>
<keyword evidence="6" id="KW-0547">Nucleotide-binding</keyword>
<dbReference type="PANTHER" id="PTHR43071:SF1">
    <property type="entry name" value="2-AMINO-4-HYDROXY-6-HYDROXYMETHYLDIHYDROPTERIDINE PYROPHOSPHOKINASE"/>
    <property type="match status" value="1"/>
</dbReference>